<dbReference type="EMBL" id="CP014060">
    <property type="protein sequence ID" value="AMG36116.1"/>
    <property type="molecule type" value="Genomic_DNA"/>
</dbReference>
<evidence type="ECO:0000313" key="1">
    <source>
        <dbReference type="EMBL" id="AMG36116.1"/>
    </source>
</evidence>
<name>A0A0X8NXH1_ALCXX</name>
<reference evidence="2" key="1">
    <citation type="submission" date="2015-12" db="EMBL/GenBank/DDBJ databases">
        <title>FDA dAtabase for Regulatory Grade micrObial Sequences (FDA-ARGOS): Supporting development and validation of Infectious Disease Dx tests.</title>
        <authorList>
            <person name="Case J."/>
            <person name="Tallon L."/>
            <person name="Sadzewicz L."/>
            <person name="Sengamalay N."/>
            <person name="Ott S."/>
            <person name="Godinez A."/>
            <person name="Nagaraj S."/>
            <person name="Nadendla S."/>
            <person name="Sichtig H."/>
        </authorList>
    </citation>
    <scope>NUCLEOTIDE SEQUENCE [LARGE SCALE GENOMIC DNA]</scope>
    <source>
        <strain evidence="2">FDAARGOS_147</strain>
    </source>
</reference>
<dbReference type="Proteomes" id="UP000060602">
    <property type="component" value="Chromosome"/>
</dbReference>
<organism evidence="1 2">
    <name type="scientific">Alcaligenes xylosoxydans xylosoxydans</name>
    <name type="common">Achromobacter xylosoxidans</name>
    <dbReference type="NCBI Taxonomy" id="85698"/>
    <lineage>
        <taxon>Bacteria</taxon>
        <taxon>Pseudomonadati</taxon>
        <taxon>Pseudomonadota</taxon>
        <taxon>Betaproteobacteria</taxon>
        <taxon>Burkholderiales</taxon>
        <taxon>Alcaligenaceae</taxon>
        <taxon>Achromobacter</taxon>
    </lineage>
</organism>
<proteinExistence type="predicted"/>
<accession>A0A0X8NXH1</accession>
<gene>
    <name evidence="1" type="ORF">AL504_08795</name>
</gene>
<protein>
    <submittedName>
        <fullName evidence="1">Uncharacterized protein</fullName>
    </submittedName>
</protein>
<sequence length="137" mass="15161">MSFRKPHVIRGQLSGRRERGRWIEGEPAPDRTISASVQPAKVGDYEQLQATPEGRRIRAAVRIYTCELLSVAGQDWTGGDRLVWGAGPLAGEYLLVGVAPWQSGVIPHYRYLAVLLADQEQQNSQHTPATWTGRGRG</sequence>
<dbReference type="AlphaFoldDB" id="A0A0X8NXH1"/>
<evidence type="ECO:0000313" key="2">
    <source>
        <dbReference type="Proteomes" id="UP000060602"/>
    </source>
</evidence>
<dbReference type="RefSeq" id="WP_061071831.1">
    <property type="nucleotide sequence ID" value="NZ_CP014060.2"/>
</dbReference>